<protein>
    <submittedName>
        <fullName evidence="2">Uncharacterized protein</fullName>
    </submittedName>
</protein>
<comment type="caution">
    <text evidence="2">The sequence shown here is derived from an EMBL/GenBank/DDBJ whole genome shotgun (WGS) entry which is preliminary data.</text>
</comment>
<organism evidence="2 3">
    <name type="scientific">Endozoicomonas elysicola</name>
    <dbReference type="NCBI Taxonomy" id="305900"/>
    <lineage>
        <taxon>Bacteria</taxon>
        <taxon>Pseudomonadati</taxon>
        <taxon>Pseudomonadota</taxon>
        <taxon>Gammaproteobacteria</taxon>
        <taxon>Oceanospirillales</taxon>
        <taxon>Endozoicomonadaceae</taxon>
        <taxon>Endozoicomonas</taxon>
    </lineage>
</organism>
<dbReference type="eggNOG" id="COG4942">
    <property type="taxonomic scope" value="Bacteria"/>
</dbReference>
<dbReference type="RefSeq" id="WP_020582790.1">
    <property type="nucleotide sequence ID" value="NZ_JOJP01000001.1"/>
</dbReference>
<name>A0A081KAP7_9GAMM</name>
<feature type="compositionally biased region" description="Polar residues" evidence="1">
    <location>
        <begin position="385"/>
        <end position="400"/>
    </location>
</feature>
<dbReference type="Pfam" id="PF19268">
    <property type="entry name" value="CIS_TMP"/>
    <property type="match status" value="1"/>
</dbReference>
<reference evidence="2 3" key="1">
    <citation type="submission" date="2014-06" db="EMBL/GenBank/DDBJ databases">
        <title>Whole Genome Sequences of Three Symbiotic Endozoicomonas Bacteria.</title>
        <authorList>
            <person name="Neave M.J."/>
            <person name="Apprill A."/>
            <person name="Voolstra C.R."/>
        </authorList>
    </citation>
    <scope>NUCLEOTIDE SEQUENCE [LARGE SCALE GENOMIC DNA]</scope>
    <source>
        <strain evidence="2 3">DSM 22380</strain>
    </source>
</reference>
<feature type="region of interest" description="Disordered" evidence="1">
    <location>
        <begin position="102"/>
        <end position="128"/>
    </location>
</feature>
<dbReference type="AlphaFoldDB" id="A0A081KAP7"/>
<dbReference type="EMBL" id="JOJP01000001">
    <property type="protein sequence ID" value="KEI71223.1"/>
    <property type="molecule type" value="Genomic_DNA"/>
</dbReference>
<evidence type="ECO:0000313" key="3">
    <source>
        <dbReference type="Proteomes" id="UP000027997"/>
    </source>
</evidence>
<evidence type="ECO:0000313" key="2">
    <source>
        <dbReference type="EMBL" id="KEI71223.1"/>
    </source>
</evidence>
<keyword evidence="3" id="KW-1185">Reference proteome</keyword>
<dbReference type="STRING" id="305900.GV64_11140"/>
<dbReference type="InterPro" id="IPR045538">
    <property type="entry name" value="CIS_TMP"/>
</dbReference>
<gene>
    <name evidence="2" type="ORF">GV64_11140</name>
</gene>
<evidence type="ECO:0000256" key="1">
    <source>
        <dbReference type="SAM" id="MobiDB-lite"/>
    </source>
</evidence>
<dbReference type="Proteomes" id="UP000027997">
    <property type="component" value="Unassembled WGS sequence"/>
</dbReference>
<proteinExistence type="predicted"/>
<feature type="region of interest" description="Disordered" evidence="1">
    <location>
        <begin position="362"/>
        <end position="425"/>
    </location>
</feature>
<sequence>MPSHSPVRIHRAALNLSLPDDHDRQRFSRRFEQALRSSLAAIPDRLLPQVEETLHLGTLNLDLGELDLHNGSRLEGLFQERLQQRLLALLKQAARAAAPAAATAARSYPKPAVESEPGRSRQNPRSRAIASVRQQLQNLFRLAGQQLPAAGSAVADHNPKKQATTVNEIKALCADLASVSRGTQLPAELRTALAKLVTDLECWLSPGPDTAHALSEISECLKPLQQACAESTDAMGASDEQLLLQVLDKPLRASEPNQPVAEVSCIALEGVLKALVVRRQLSPAVAGRLGLWLARQVQLAPVLRLRRMQALHRYLRSHSGKTGELVTVLSQEDSVDGAAVEDHHPNTGNALSAAESGAVRVSELSEDSAQISTRDQDSAAGVDQKTPQPLKTVAASTPRQQAIPLSDSPDVTHRQNLAENSDPLADKTFARPELVSAPVTVSKARIQWLVDTLLRDPQLPCQLAVSLRQWRQQYEQLSPLSRYRWLAALLQDVKQGREETGTEAQREHDPEKTTTIVEPEWHRLQQRFITSWASAPVHTLHADWWPAVEPFTETLAESEDRLVLSRAIQRLFVVASVAAEQHTEMASWLRRYRKRWQQWLRQLDPASPDLSFTLRAQLWSEPQETLPGWSAGALVLILEQQMGEGRLKMARSQRVLEPLKQLVQASKSSPVDQLAAATRHWLAAAPTLPVSCRQVIEQRLMQPASLTALSLQEVLKATGKQLEQEMGAKAGQLSRWRQLTAAVLNRQPPVEIAKMAESLPLPTAPESRSPVTSSEKIPDTLIEQGQQLLKDLKQALRPARVYPLEHDYLVSDSGLVLLWPHLSRLFSSLLDDSQQWLSPQHQWQALAHLLYLGNTLPDEDDRSPVAALLVGLSPDTPMPELPTLTESQQAACDLLLGAVIKQWRALKAMATGGLQQLFIQRTGYLDQTANGWRLTTEHQPQDILMQAVPWPVSVIHLPWMEHLLAVEWHTGPTGLWKPFQ</sequence>
<accession>A0A081KAP7</accession>